<feature type="domain" description="C2H2-type" evidence="13">
    <location>
        <begin position="214"/>
        <end position="241"/>
    </location>
</feature>
<accession>A0A210PTV8</accession>
<dbReference type="EMBL" id="NEDP02005500">
    <property type="protein sequence ID" value="OWF39895.1"/>
    <property type="molecule type" value="Genomic_DNA"/>
</dbReference>
<dbReference type="Pfam" id="PF00096">
    <property type="entry name" value="zf-C2H2"/>
    <property type="match status" value="8"/>
</dbReference>
<evidence type="ECO:0000256" key="1">
    <source>
        <dbReference type="ARBA" id="ARBA00004123"/>
    </source>
</evidence>
<evidence type="ECO:0000256" key="11">
    <source>
        <dbReference type="PROSITE-ProRule" id="PRU00042"/>
    </source>
</evidence>
<dbReference type="Gene3D" id="3.30.160.60">
    <property type="entry name" value="Classic Zinc Finger"/>
    <property type="match status" value="10"/>
</dbReference>
<feature type="region of interest" description="Disordered" evidence="12">
    <location>
        <begin position="80"/>
        <end position="115"/>
    </location>
</feature>
<feature type="domain" description="C2H2-type" evidence="13">
    <location>
        <begin position="272"/>
        <end position="301"/>
    </location>
</feature>
<feature type="domain" description="C2H2-type" evidence="13">
    <location>
        <begin position="643"/>
        <end position="670"/>
    </location>
</feature>
<organism evidence="14 15">
    <name type="scientific">Mizuhopecten yessoensis</name>
    <name type="common">Japanese scallop</name>
    <name type="synonym">Patinopecten yessoensis</name>
    <dbReference type="NCBI Taxonomy" id="6573"/>
    <lineage>
        <taxon>Eukaryota</taxon>
        <taxon>Metazoa</taxon>
        <taxon>Spiralia</taxon>
        <taxon>Lophotrochozoa</taxon>
        <taxon>Mollusca</taxon>
        <taxon>Bivalvia</taxon>
        <taxon>Autobranchia</taxon>
        <taxon>Pteriomorphia</taxon>
        <taxon>Pectinida</taxon>
        <taxon>Pectinoidea</taxon>
        <taxon>Pectinidae</taxon>
        <taxon>Mizuhopecten</taxon>
    </lineage>
</organism>
<feature type="compositionally biased region" description="Basic and acidic residues" evidence="12">
    <location>
        <begin position="86"/>
        <end position="101"/>
    </location>
</feature>
<dbReference type="FunFam" id="3.30.160.60:FF:000508">
    <property type="entry name" value="Myeloid zinc finger 1"/>
    <property type="match status" value="2"/>
</dbReference>
<evidence type="ECO:0000256" key="4">
    <source>
        <dbReference type="ARBA" id="ARBA00022737"/>
    </source>
</evidence>
<feature type="domain" description="C2H2-type" evidence="13">
    <location>
        <begin position="503"/>
        <end position="530"/>
    </location>
</feature>
<feature type="region of interest" description="Disordered" evidence="12">
    <location>
        <begin position="1"/>
        <end position="20"/>
    </location>
</feature>
<evidence type="ECO:0000313" key="15">
    <source>
        <dbReference type="Proteomes" id="UP000242188"/>
    </source>
</evidence>
<keyword evidence="7" id="KW-0805">Transcription regulation</keyword>
<keyword evidence="8" id="KW-0238">DNA-binding</keyword>
<dbReference type="SUPFAM" id="SSF57667">
    <property type="entry name" value="beta-beta-alpha zinc fingers"/>
    <property type="match status" value="7"/>
</dbReference>
<dbReference type="GO" id="GO:0005634">
    <property type="term" value="C:nucleus"/>
    <property type="evidence" value="ECO:0007669"/>
    <property type="project" value="UniProtKB-SubCell"/>
</dbReference>
<evidence type="ECO:0000313" key="14">
    <source>
        <dbReference type="EMBL" id="OWF39895.1"/>
    </source>
</evidence>
<proteinExistence type="inferred from homology"/>
<feature type="domain" description="C2H2-type" evidence="13">
    <location>
        <begin position="615"/>
        <end position="642"/>
    </location>
</feature>
<dbReference type="InterPro" id="IPR013087">
    <property type="entry name" value="Znf_C2H2_type"/>
</dbReference>
<evidence type="ECO:0000256" key="2">
    <source>
        <dbReference type="ARBA" id="ARBA00006991"/>
    </source>
</evidence>
<name>A0A210PTV8_MIZYE</name>
<dbReference type="FunFam" id="3.30.160.60:FF:000446">
    <property type="entry name" value="Zinc finger protein"/>
    <property type="match status" value="1"/>
</dbReference>
<dbReference type="PROSITE" id="PS50157">
    <property type="entry name" value="ZINC_FINGER_C2H2_2"/>
    <property type="match status" value="11"/>
</dbReference>
<dbReference type="SMART" id="SM00355">
    <property type="entry name" value="ZnF_C2H2"/>
    <property type="match status" value="13"/>
</dbReference>
<dbReference type="GO" id="GO:0003677">
    <property type="term" value="F:DNA binding"/>
    <property type="evidence" value="ECO:0007669"/>
    <property type="project" value="UniProtKB-KW"/>
</dbReference>
<dbReference type="FunFam" id="3.30.160.60:FF:000145">
    <property type="entry name" value="Zinc finger protein 574"/>
    <property type="match status" value="3"/>
</dbReference>
<feature type="compositionally biased region" description="Low complexity" evidence="12">
    <location>
        <begin position="7"/>
        <end position="16"/>
    </location>
</feature>
<dbReference type="InterPro" id="IPR036236">
    <property type="entry name" value="Znf_C2H2_sf"/>
</dbReference>
<dbReference type="AlphaFoldDB" id="A0A210PTV8"/>
<comment type="subcellular location">
    <subcellularLocation>
        <location evidence="1">Nucleus</location>
    </subcellularLocation>
</comment>
<keyword evidence="9" id="KW-0804">Transcription</keyword>
<dbReference type="PANTHER" id="PTHR24394">
    <property type="entry name" value="ZINC FINGER PROTEIN"/>
    <property type="match status" value="1"/>
</dbReference>
<reference evidence="14 15" key="1">
    <citation type="journal article" date="2017" name="Nat. Ecol. Evol.">
        <title>Scallop genome provides insights into evolution of bilaterian karyotype and development.</title>
        <authorList>
            <person name="Wang S."/>
            <person name="Zhang J."/>
            <person name="Jiao W."/>
            <person name="Li J."/>
            <person name="Xun X."/>
            <person name="Sun Y."/>
            <person name="Guo X."/>
            <person name="Huan P."/>
            <person name="Dong B."/>
            <person name="Zhang L."/>
            <person name="Hu X."/>
            <person name="Sun X."/>
            <person name="Wang J."/>
            <person name="Zhao C."/>
            <person name="Wang Y."/>
            <person name="Wang D."/>
            <person name="Huang X."/>
            <person name="Wang R."/>
            <person name="Lv J."/>
            <person name="Li Y."/>
            <person name="Zhang Z."/>
            <person name="Liu B."/>
            <person name="Lu W."/>
            <person name="Hui Y."/>
            <person name="Liang J."/>
            <person name="Zhou Z."/>
            <person name="Hou R."/>
            <person name="Li X."/>
            <person name="Liu Y."/>
            <person name="Li H."/>
            <person name="Ning X."/>
            <person name="Lin Y."/>
            <person name="Zhao L."/>
            <person name="Xing Q."/>
            <person name="Dou J."/>
            <person name="Li Y."/>
            <person name="Mao J."/>
            <person name="Guo H."/>
            <person name="Dou H."/>
            <person name="Li T."/>
            <person name="Mu C."/>
            <person name="Jiang W."/>
            <person name="Fu Q."/>
            <person name="Fu X."/>
            <person name="Miao Y."/>
            <person name="Liu J."/>
            <person name="Yu Q."/>
            <person name="Li R."/>
            <person name="Liao H."/>
            <person name="Li X."/>
            <person name="Kong Y."/>
            <person name="Jiang Z."/>
            <person name="Chourrout D."/>
            <person name="Li R."/>
            <person name="Bao Z."/>
        </authorList>
    </citation>
    <scope>NUCLEOTIDE SEQUENCE [LARGE SCALE GENOMIC DNA]</scope>
    <source>
        <strain evidence="14 15">PY_sf001</strain>
    </source>
</reference>
<evidence type="ECO:0000256" key="5">
    <source>
        <dbReference type="ARBA" id="ARBA00022771"/>
    </source>
</evidence>
<dbReference type="OrthoDB" id="4748970at2759"/>
<feature type="compositionally biased region" description="Basic residues" evidence="12">
    <location>
        <begin position="102"/>
        <end position="113"/>
    </location>
</feature>
<evidence type="ECO:0000259" key="13">
    <source>
        <dbReference type="PROSITE" id="PS50157"/>
    </source>
</evidence>
<dbReference type="FunFam" id="3.30.160.60:FF:000702">
    <property type="entry name" value="Transcription factor E4F1 isoform 1"/>
    <property type="match status" value="1"/>
</dbReference>
<dbReference type="Proteomes" id="UP000242188">
    <property type="component" value="Unassembled WGS sequence"/>
</dbReference>
<evidence type="ECO:0000256" key="12">
    <source>
        <dbReference type="SAM" id="MobiDB-lite"/>
    </source>
</evidence>
<evidence type="ECO:0000256" key="7">
    <source>
        <dbReference type="ARBA" id="ARBA00023015"/>
    </source>
</evidence>
<comment type="similarity">
    <text evidence="2">Belongs to the krueppel C2H2-type zinc-finger protein family.</text>
</comment>
<dbReference type="GO" id="GO:0042802">
    <property type="term" value="F:identical protein binding"/>
    <property type="evidence" value="ECO:0007669"/>
    <property type="project" value="UniProtKB-ARBA"/>
</dbReference>
<evidence type="ECO:0000256" key="3">
    <source>
        <dbReference type="ARBA" id="ARBA00022723"/>
    </source>
</evidence>
<keyword evidence="6" id="KW-0862">Zinc</keyword>
<evidence type="ECO:0000256" key="8">
    <source>
        <dbReference type="ARBA" id="ARBA00023125"/>
    </source>
</evidence>
<feature type="domain" description="C2H2-type" evidence="13">
    <location>
        <begin position="559"/>
        <end position="586"/>
    </location>
</feature>
<keyword evidence="4" id="KW-0677">Repeat</keyword>
<keyword evidence="10" id="KW-0539">Nucleus</keyword>
<comment type="caution">
    <text evidence="14">The sequence shown here is derived from an EMBL/GenBank/DDBJ whole genome shotgun (WGS) entry which is preliminary data.</text>
</comment>
<dbReference type="FunFam" id="3.30.160.60:FF:000072">
    <property type="entry name" value="zinc finger protein 143 isoform X1"/>
    <property type="match status" value="1"/>
</dbReference>
<gene>
    <name evidence="14" type="ORF">KP79_PYT06158</name>
</gene>
<feature type="domain" description="C2H2-type" evidence="13">
    <location>
        <begin position="587"/>
        <end position="614"/>
    </location>
</feature>
<dbReference type="GO" id="GO:0000981">
    <property type="term" value="F:DNA-binding transcription factor activity, RNA polymerase II-specific"/>
    <property type="evidence" value="ECO:0007669"/>
    <property type="project" value="TreeGrafter"/>
</dbReference>
<keyword evidence="5 11" id="KW-0863">Zinc-finger</keyword>
<keyword evidence="3" id="KW-0479">Metal-binding</keyword>
<dbReference type="PANTHER" id="PTHR24394:SF29">
    <property type="entry name" value="MYONEURIN"/>
    <property type="match status" value="1"/>
</dbReference>
<evidence type="ECO:0000256" key="10">
    <source>
        <dbReference type="ARBA" id="ARBA00023242"/>
    </source>
</evidence>
<evidence type="ECO:0000256" key="9">
    <source>
        <dbReference type="ARBA" id="ARBA00023163"/>
    </source>
</evidence>
<keyword evidence="15" id="KW-1185">Reference proteome</keyword>
<feature type="domain" description="C2H2-type" evidence="13">
    <location>
        <begin position="242"/>
        <end position="271"/>
    </location>
</feature>
<dbReference type="Pfam" id="PF13912">
    <property type="entry name" value="zf-C2H2_6"/>
    <property type="match status" value="1"/>
</dbReference>
<protein>
    <submittedName>
        <fullName evidence="14">Transcription factor E4F1</fullName>
    </submittedName>
</protein>
<feature type="domain" description="C2H2-type" evidence="13">
    <location>
        <begin position="132"/>
        <end position="160"/>
    </location>
</feature>
<sequence>MSEKSNDTTSVVNTSTLDGFDTDNEGDEDIHFCKKCRIMFTSLEEYLQHKVKHDNFKVTFSRSGHDRRMIVPKLIQKQTGISVENEDNRTGTEGSEKENTGTRKKKRGRKRKTKDSVKEVNQELVITDKPAYYCPKCDIKFNREATLRRHVEYVHDSTGDYTTNVGEEEGEGEEVEANIGRVVKRDEPGEDNCEDPDYKQVKSSTIATDVERRFECHICQNRFKEINILKSHLLTHSNKRDFPCGIEGCVFAFKTKGSLKRHMRRHTGERPFSCSACERSFTESGALTRHMKSRIPCTSKSDQDLPRYGKRWSFVSSQTSSEEVITTVDGREACELEEGEILPTEVVDMDVGTSEIMVHEQDASCFEVIHLADKDMSVLETQENVTSTQCKVCKVDFSSVSALRIHLRTHLADMSFRCGMCHYVAEKREQLASHMLSMHQSQVKGTEQADAVIPITSWTEDSLDKEKQSLNAKAAIQQMLQLPTDNSLFGAGDATPDIVRTVYRCPVCNKTFRANSNLRLHMKSHTGDRPHKCSHCDKCFVTKDTLCKHLSVHSEERQYKCGECGKLFKRISHVREHLKIHSSDRPFPCAMCEKSFKTGNAMKVHMRTHTDVMPYVCPYCHRHFREKGSLNRHVRMHTGEKPYVCKHCGKSFSEHGTLNRHLRAKVPCSHQINLDDTEGPKGPYPTVLAEFSSVADTQQYITTQDEGDNEQQQVISEAQVESQTEYVVLQTDLRDENLHNVEIITEGEVDTTMLEGMQVTDDYIVVTDSDQGMKILDSKTGETIAMMPLSSLADGDNQLITMTAENEIEAVAMAPGSTLDLSDSIVEQAMMVANVEEQVETTESPIQSIVDGTISGIVTEQMIITSEAATNITESVTE</sequence>
<feature type="domain" description="C2H2-type" evidence="13">
    <location>
        <begin position="531"/>
        <end position="558"/>
    </location>
</feature>
<feature type="domain" description="C2H2-type" evidence="13">
    <location>
        <begin position="388"/>
        <end position="415"/>
    </location>
</feature>
<evidence type="ECO:0000256" key="6">
    <source>
        <dbReference type="ARBA" id="ARBA00022833"/>
    </source>
</evidence>
<dbReference type="PROSITE" id="PS00028">
    <property type="entry name" value="ZINC_FINGER_C2H2_1"/>
    <property type="match status" value="10"/>
</dbReference>
<dbReference type="GO" id="GO:0008270">
    <property type="term" value="F:zinc ion binding"/>
    <property type="evidence" value="ECO:0007669"/>
    <property type="project" value="UniProtKB-KW"/>
</dbReference>